<sequence length="294" mass="31482">MAETGQRLGAHEIANGSEPRLGELLQGEGLLGPGDLERIADEQAKSGMRFGEAAVSLGLISQDELMRALSRRYDYAYLPAGGHNRLHPSLLALFDPFATGCEALRSLRSQLLIDVFGQGRATRALSIVSPGHGEGRSYVAANLAILFSQMGERTLLIDADLRKPGLHELFCLDNRYGLSNLLAGHCALNDAIDVIPELPNLTVLKGGAVPPNPLELLSRGRLRELIDLVRKHFDVILIDTTAANDGSDAVRVAHAAGFAMVLACAGQTGVRPLTSLVSQLRQAHVELAGCVMNR</sequence>
<dbReference type="GO" id="GO:0005524">
    <property type="term" value="F:ATP binding"/>
    <property type="evidence" value="ECO:0007669"/>
    <property type="project" value="UniProtKB-KW"/>
</dbReference>
<dbReference type="CDD" id="cd05387">
    <property type="entry name" value="BY-kinase"/>
    <property type="match status" value="1"/>
</dbReference>
<keyword evidence="3" id="KW-0808">Transferase</keyword>
<dbReference type="GO" id="GO:0005886">
    <property type="term" value="C:plasma membrane"/>
    <property type="evidence" value="ECO:0007669"/>
    <property type="project" value="TreeGrafter"/>
</dbReference>
<keyword evidence="2" id="KW-0067">ATP-binding</keyword>
<evidence type="ECO:0000313" key="4">
    <source>
        <dbReference type="Proteomes" id="UP000482578"/>
    </source>
</evidence>
<dbReference type="SUPFAM" id="SSF52540">
    <property type="entry name" value="P-loop containing nucleoside triphosphate hydrolases"/>
    <property type="match status" value="1"/>
</dbReference>
<evidence type="ECO:0000256" key="2">
    <source>
        <dbReference type="ARBA" id="ARBA00022840"/>
    </source>
</evidence>
<comment type="caution">
    <text evidence="3">The sequence shown here is derived from an EMBL/GenBank/DDBJ whole genome shotgun (WGS) entry which is preliminary data.</text>
</comment>
<accession>A0A6B2KSU3</accession>
<keyword evidence="1" id="KW-0547">Nucleotide-binding</keyword>
<evidence type="ECO:0000256" key="1">
    <source>
        <dbReference type="ARBA" id="ARBA00022741"/>
    </source>
</evidence>
<dbReference type="SUPFAM" id="SSF160246">
    <property type="entry name" value="EspE N-terminal domain-like"/>
    <property type="match status" value="1"/>
</dbReference>
<dbReference type="EMBL" id="JAAGAA010000007">
    <property type="protein sequence ID" value="NDV13133.1"/>
    <property type="molecule type" value="Genomic_DNA"/>
</dbReference>
<dbReference type="AlphaFoldDB" id="A0A6B2KSU3"/>
<name>A0A6B2KSU3_9NEIS</name>
<dbReference type="InterPro" id="IPR005702">
    <property type="entry name" value="Wzc-like_C"/>
</dbReference>
<dbReference type="InterPro" id="IPR037257">
    <property type="entry name" value="T2SS_E_N_sf"/>
</dbReference>
<organism evidence="3 4">
    <name type="scientific">Crenobacter caeni</name>
    <dbReference type="NCBI Taxonomy" id="2705474"/>
    <lineage>
        <taxon>Bacteria</taxon>
        <taxon>Pseudomonadati</taxon>
        <taxon>Pseudomonadota</taxon>
        <taxon>Betaproteobacteria</taxon>
        <taxon>Neisseriales</taxon>
        <taxon>Neisseriaceae</taxon>
        <taxon>Crenobacter</taxon>
    </lineage>
</organism>
<dbReference type="InterPro" id="IPR027417">
    <property type="entry name" value="P-loop_NTPase"/>
</dbReference>
<dbReference type="GO" id="GO:0004715">
    <property type="term" value="F:non-membrane spanning protein tyrosine kinase activity"/>
    <property type="evidence" value="ECO:0007669"/>
    <property type="project" value="UniProtKB-EC"/>
</dbReference>
<keyword evidence="4" id="KW-1185">Reference proteome</keyword>
<dbReference type="RefSeq" id="WP_163316325.1">
    <property type="nucleotide sequence ID" value="NZ_JAAGAA010000007.1"/>
</dbReference>
<protein>
    <submittedName>
        <fullName evidence="3">Polysaccharide biosynthesis tyrosine autokinase</fullName>
        <ecNumber evidence="3">2.7.10.2</ecNumber>
    </submittedName>
</protein>
<dbReference type="EC" id="2.7.10.2" evidence="3"/>
<reference evidence="3 4" key="1">
    <citation type="submission" date="2020-02" db="EMBL/GenBank/DDBJ databases">
        <authorList>
            <person name="Yang Z."/>
        </authorList>
    </citation>
    <scope>NUCLEOTIDE SEQUENCE [LARGE SCALE GENOMIC DNA]</scope>
    <source>
        <strain evidence="3 4">HX-7-9</strain>
    </source>
</reference>
<dbReference type="PANTHER" id="PTHR32309">
    <property type="entry name" value="TYROSINE-PROTEIN KINASE"/>
    <property type="match status" value="1"/>
</dbReference>
<evidence type="ECO:0000313" key="3">
    <source>
        <dbReference type="EMBL" id="NDV13133.1"/>
    </source>
</evidence>
<dbReference type="InterPro" id="IPR050445">
    <property type="entry name" value="Bact_polysacc_biosynth/exp"/>
</dbReference>
<proteinExistence type="predicted"/>
<gene>
    <name evidence="3" type="ORF">GZH52_10065</name>
</gene>
<dbReference type="NCBIfam" id="TIGR01007">
    <property type="entry name" value="eps_fam"/>
    <property type="match status" value="1"/>
</dbReference>
<dbReference type="Gene3D" id="3.40.50.300">
    <property type="entry name" value="P-loop containing nucleotide triphosphate hydrolases"/>
    <property type="match status" value="1"/>
</dbReference>
<keyword evidence="3" id="KW-0418">Kinase</keyword>
<dbReference type="PANTHER" id="PTHR32309:SF13">
    <property type="entry name" value="FERRIC ENTEROBACTIN TRANSPORT PROTEIN FEPE"/>
    <property type="match status" value="1"/>
</dbReference>
<dbReference type="Proteomes" id="UP000482578">
    <property type="component" value="Unassembled WGS sequence"/>
</dbReference>